<dbReference type="AlphaFoldDB" id="A0A2S5B8C0"/>
<keyword evidence="3" id="KW-1185">Reference proteome</keyword>
<evidence type="ECO:0000256" key="1">
    <source>
        <dbReference type="SAM" id="MobiDB-lite"/>
    </source>
</evidence>
<dbReference type="EMBL" id="PJQD01000043">
    <property type="protein sequence ID" value="POY73007.1"/>
    <property type="molecule type" value="Genomic_DNA"/>
</dbReference>
<gene>
    <name evidence="2" type="ORF">BMF94_3993</name>
</gene>
<accession>A0A2S5B8C0</accession>
<sequence>MSTPPPPPKPVERRTLHPGNAPARVSDSVYECSRRVTLCGPTGQLQVMAAIVNFMQTKKAWTWSGAGGNQHRVVNANLFHHFSGLPALAVLKSAGAADYGADTEHPARPSSDIREAFWYLLTFETEEIPVLMTILDVPEAFGRVLMDDLIKAVSDWRGENRHSEHIICLPRVTPESPSEARNVYWHDPWVSHHVHIRALPTSATAQRLLQETEPFDCAVKIPHLGRRVLGLREDASEADVSLGRLETYGIPKLLRFTVDSLANHVASAAIHLDQALRGEGSAAGPGVSLEVLRIVLVRDLIKTFSHLPDANNYTLQNLFLSIRWMLKDKEQRQLLVERLSHAMSDAEMRGRLAGALAAKCCSGQAPALTLPGVKTEAVQTAIIRECFEAFDWFKEQLPAFLFSH</sequence>
<protein>
    <submittedName>
        <fullName evidence="2">Uncharacterized protein</fullName>
    </submittedName>
</protein>
<organism evidence="2 3">
    <name type="scientific">Rhodotorula taiwanensis</name>
    <dbReference type="NCBI Taxonomy" id="741276"/>
    <lineage>
        <taxon>Eukaryota</taxon>
        <taxon>Fungi</taxon>
        <taxon>Dikarya</taxon>
        <taxon>Basidiomycota</taxon>
        <taxon>Pucciniomycotina</taxon>
        <taxon>Microbotryomycetes</taxon>
        <taxon>Sporidiobolales</taxon>
        <taxon>Sporidiobolaceae</taxon>
        <taxon>Rhodotorula</taxon>
    </lineage>
</organism>
<dbReference type="Proteomes" id="UP000237144">
    <property type="component" value="Unassembled WGS sequence"/>
</dbReference>
<comment type="caution">
    <text evidence="2">The sequence shown here is derived from an EMBL/GenBank/DDBJ whole genome shotgun (WGS) entry which is preliminary data.</text>
</comment>
<feature type="region of interest" description="Disordered" evidence="1">
    <location>
        <begin position="1"/>
        <end position="24"/>
    </location>
</feature>
<evidence type="ECO:0000313" key="3">
    <source>
        <dbReference type="Proteomes" id="UP000237144"/>
    </source>
</evidence>
<evidence type="ECO:0000313" key="2">
    <source>
        <dbReference type="EMBL" id="POY73007.1"/>
    </source>
</evidence>
<name>A0A2S5B8C0_9BASI</name>
<reference evidence="2 3" key="1">
    <citation type="journal article" date="2018" name="Front. Microbiol.">
        <title>Prospects for Fungal Bioremediation of Acidic Radioactive Waste Sites: Characterization and Genome Sequence of Rhodotorula taiwanensis MD1149.</title>
        <authorList>
            <person name="Tkavc R."/>
            <person name="Matrosova V.Y."/>
            <person name="Grichenko O.E."/>
            <person name="Gostincar C."/>
            <person name="Volpe R.P."/>
            <person name="Klimenkova P."/>
            <person name="Gaidamakova E.K."/>
            <person name="Zhou C.E."/>
            <person name="Stewart B.J."/>
            <person name="Lyman M.G."/>
            <person name="Malfatti S.A."/>
            <person name="Rubinfeld B."/>
            <person name="Courtot M."/>
            <person name="Singh J."/>
            <person name="Dalgard C.L."/>
            <person name="Hamilton T."/>
            <person name="Frey K.G."/>
            <person name="Gunde-Cimerman N."/>
            <person name="Dugan L."/>
            <person name="Daly M.J."/>
        </authorList>
    </citation>
    <scope>NUCLEOTIDE SEQUENCE [LARGE SCALE GENOMIC DNA]</scope>
    <source>
        <strain evidence="2 3">MD1149</strain>
    </source>
</reference>
<proteinExistence type="predicted"/>